<dbReference type="PANTHER" id="PTHR11533">
    <property type="entry name" value="PROTEASE M1 ZINC METALLOPROTEASE"/>
    <property type="match status" value="1"/>
</dbReference>
<dbReference type="InterPro" id="IPR050344">
    <property type="entry name" value="Peptidase_M1_aminopeptidases"/>
</dbReference>
<evidence type="ECO:0000256" key="9">
    <source>
        <dbReference type="ARBA" id="ARBA00022833"/>
    </source>
</evidence>
<dbReference type="Pfam" id="PF01433">
    <property type="entry name" value="Peptidase_M1"/>
    <property type="match status" value="1"/>
</dbReference>
<dbReference type="PANTHER" id="PTHR11533:SF297">
    <property type="entry name" value="AMINOPEPTIDASE N"/>
    <property type="match status" value="1"/>
</dbReference>
<evidence type="ECO:0000256" key="6">
    <source>
        <dbReference type="ARBA" id="ARBA00022670"/>
    </source>
</evidence>
<dbReference type="GO" id="GO:0006508">
    <property type="term" value="P:proteolysis"/>
    <property type="evidence" value="ECO:0007669"/>
    <property type="project" value="UniProtKB-KW"/>
</dbReference>
<dbReference type="EC" id="3.4.11.2" evidence="4"/>
<protein>
    <recommendedName>
        <fullName evidence="5">Aminopeptidase N</fullName>
        <ecNumber evidence="4">3.4.11.2</ecNumber>
    </recommendedName>
    <alternativeName>
        <fullName evidence="11">Alanine aminopeptidase</fullName>
    </alternativeName>
    <alternativeName>
        <fullName evidence="12">Lysyl aminopeptidase</fullName>
    </alternativeName>
</protein>
<gene>
    <name evidence="14" type="ORF">SAMN05660209_02105</name>
</gene>
<evidence type="ECO:0000313" key="15">
    <source>
        <dbReference type="Proteomes" id="UP000198921"/>
    </source>
</evidence>
<proteinExistence type="inferred from homology"/>
<keyword evidence="6" id="KW-0645">Protease</keyword>
<keyword evidence="8" id="KW-0378">Hydrolase</keyword>
<evidence type="ECO:0000259" key="13">
    <source>
        <dbReference type="Pfam" id="PF01433"/>
    </source>
</evidence>
<evidence type="ECO:0000256" key="4">
    <source>
        <dbReference type="ARBA" id="ARBA00012564"/>
    </source>
</evidence>
<dbReference type="STRING" id="1137993.SAMN05660209_02105"/>
<comment type="similarity">
    <text evidence="3">Belongs to the peptidase M1 family.</text>
</comment>
<dbReference type="EMBL" id="FNOT01000005">
    <property type="protein sequence ID" value="SDY14776.1"/>
    <property type="molecule type" value="Genomic_DNA"/>
</dbReference>
<accession>A0A1H3HGU5</accession>
<keyword evidence="10" id="KW-0482">Metalloprotease</keyword>
<dbReference type="SUPFAM" id="SSF55486">
    <property type="entry name" value="Metalloproteases ('zincins'), catalytic domain"/>
    <property type="match status" value="1"/>
</dbReference>
<comment type="cofactor">
    <cofactor evidence="2">
        <name>Zn(2+)</name>
        <dbReference type="ChEBI" id="CHEBI:29105"/>
    </cofactor>
</comment>
<dbReference type="Proteomes" id="UP000198921">
    <property type="component" value="Unassembled WGS sequence"/>
</dbReference>
<feature type="domain" description="Peptidase M1 membrane alanine aminopeptidase" evidence="13">
    <location>
        <begin position="64"/>
        <end position="207"/>
    </location>
</feature>
<evidence type="ECO:0000256" key="8">
    <source>
        <dbReference type="ARBA" id="ARBA00022801"/>
    </source>
</evidence>
<dbReference type="Gene3D" id="1.10.390.10">
    <property type="entry name" value="Neutral Protease Domain 2"/>
    <property type="match status" value="1"/>
</dbReference>
<keyword evidence="9" id="KW-0862">Zinc</keyword>
<evidence type="ECO:0000256" key="2">
    <source>
        <dbReference type="ARBA" id="ARBA00001947"/>
    </source>
</evidence>
<name>A0A1H3HGU5_9ACTN</name>
<evidence type="ECO:0000256" key="1">
    <source>
        <dbReference type="ARBA" id="ARBA00000098"/>
    </source>
</evidence>
<organism evidence="14 15">
    <name type="scientific">Geodermatophilus africanus</name>
    <dbReference type="NCBI Taxonomy" id="1137993"/>
    <lineage>
        <taxon>Bacteria</taxon>
        <taxon>Bacillati</taxon>
        <taxon>Actinomycetota</taxon>
        <taxon>Actinomycetes</taxon>
        <taxon>Geodermatophilales</taxon>
        <taxon>Geodermatophilaceae</taxon>
        <taxon>Geodermatophilus</taxon>
    </lineage>
</organism>
<sequence length="217" mass="23693">MERDLTAADRATTEASLALQPQMIDFFVALYGPYPFSSFGAIVDDDSVEYALETQTRPVYSGVASESTVAHELAHQWVGNSVSPETWRDIWLNEGFATYSEWMWAESRGGPTAQQRFEEVHATPAEDPFWAVPPGDPGPADLFAPAVYDRSAAALHALRGEVGEEPFRTLLRRWVTENAGGNVSGADLVALAEEVSGQDLGAFVTTWIDTPGKPVSW</sequence>
<dbReference type="GO" id="GO:0016285">
    <property type="term" value="F:alanyl aminopeptidase activity"/>
    <property type="evidence" value="ECO:0007669"/>
    <property type="project" value="UniProtKB-EC"/>
</dbReference>
<evidence type="ECO:0000256" key="5">
    <source>
        <dbReference type="ARBA" id="ARBA00015611"/>
    </source>
</evidence>
<dbReference type="InterPro" id="IPR001930">
    <property type="entry name" value="Peptidase_M1"/>
</dbReference>
<dbReference type="GO" id="GO:0008237">
    <property type="term" value="F:metallopeptidase activity"/>
    <property type="evidence" value="ECO:0007669"/>
    <property type="project" value="UniProtKB-KW"/>
</dbReference>
<dbReference type="InterPro" id="IPR014782">
    <property type="entry name" value="Peptidase_M1_dom"/>
</dbReference>
<dbReference type="InterPro" id="IPR027268">
    <property type="entry name" value="Peptidase_M4/M1_CTD_sf"/>
</dbReference>
<evidence type="ECO:0000313" key="14">
    <source>
        <dbReference type="EMBL" id="SDY14776.1"/>
    </source>
</evidence>
<evidence type="ECO:0000256" key="10">
    <source>
        <dbReference type="ARBA" id="ARBA00023049"/>
    </source>
</evidence>
<evidence type="ECO:0000256" key="7">
    <source>
        <dbReference type="ARBA" id="ARBA00022723"/>
    </source>
</evidence>
<keyword evidence="15" id="KW-1185">Reference proteome</keyword>
<dbReference type="RefSeq" id="WP_211517073.1">
    <property type="nucleotide sequence ID" value="NZ_FNOT01000005.1"/>
</dbReference>
<keyword evidence="7" id="KW-0479">Metal-binding</keyword>
<reference evidence="15" key="1">
    <citation type="submission" date="2016-10" db="EMBL/GenBank/DDBJ databases">
        <authorList>
            <person name="Varghese N."/>
            <person name="Submissions S."/>
        </authorList>
    </citation>
    <scope>NUCLEOTIDE SEQUENCE [LARGE SCALE GENOMIC DNA]</scope>
    <source>
        <strain evidence="15">DSM 45422</strain>
    </source>
</reference>
<dbReference type="PRINTS" id="PR00756">
    <property type="entry name" value="ALADIPTASE"/>
</dbReference>
<evidence type="ECO:0000256" key="11">
    <source>
        <dbReference type="ARBA" id="ARBA00029811"/>
    </source>
</evidence>
<dbReference type="AlphaFoldDB" id="A0A1H3HGU5"/>
<comment type="catalytic activity">
    <reaction evidence="1">
        <text>Release of an N-terminal amino acid, Xaa-|-Yaa- from a peptide, amide or arylamide. Xaa is preferably Ala, but may be most amino acids including Pro (slow action). When a terminal hydrophobic residue is followed by a prolyl residue, the two may be released as an intact Xaa-Pro dipeptide.</text>
        <dbReference type="EC" id="3.4.11.2"/>
    </reaction>
</comment>
<evidence type="ECO:0000256" key="12">
    <source>
        <dbReference type="ARBA" id="ARBA00031533"/>
    </source>
</evidence>
<evidence type="ECO:0000256" key="3">
    <source>
        <dbReference type="ARBA" id="ARBA00010136"/>
    </source>
</evidence>
<dbReference type="GO" id="GO:0008270">
    <property type="term" value="F:zinc ion binding"/>
    <property type="evidence" value="ECO:0007669"/>
    <property type="project" value="InterPro"/>
</dbReference>